<gene>
    <name evidence="2" type="ORF">EV146_11525</name>
</gene>
<evidence type="ECO:0000313" key="2">
    <source>
        <dbReference type="EMBL" id="TCN19855.1"/>
    </source>
</evidence>
<evidence type="ECO:0000259" key="1">
    <source>
        <dbReference type="PROSITE" id="PS50965"/>
    </source>
</evidence>
<name>A0A4R2B1N6_9BACI</name>
<dbReference type="EMBL" id="SLVV01000015">
    <property type="protein sequence ID" value="TCN19855.1"/>
    <property type="molecule type" value="Genomic_DNA"/>
</dbReference>
<dbReference type="RefSeq" id="WP_158287200.1">
    <property type="nucleotide sequence ID" value="NZ_JABUHM010000016.1"/>
</dbReference>
<sequence>MLSKPRTKPLVLKKEEALLLRLLRNHPKYHEIERDYSKRKAGYKGELNIDYYLTLLPKENYFILHDLRLPHGDHFFQIDTLLICTRFALLLEIKNYSGTIFFDQFTNQLIRTLNQKIEAFPCPLYQVKRQKLQLKQWLAGFGILNLPIEHLVVMSNSSSILQTNEGNEHIFKGIIHGWKLIPEIERIDQLRKPFKIAPQALEKVAESLLNAHTPENPDILKLFEIPAADIKIGVACPGCKSLPMKRIRGSWYCEICRLRSRDAHMKAINDYFLLFQTGLTNRELREYLHITSSHVASDILSQMNIPFTGKRRDRVYYSLGTY</sequence>
<protein>
    <submittedName>
        <fullName evidence="2">Nuclease-like protein</fullName>
    </submittedName>
</protein>
<dbReference type="Pfam" id="PF08378">
    <property type="entry name" value="NERD"/>
    <property type="match status" value="1"/>
</dbReference>
<evidence type="ECO:0000313" key="3">
    <source>
        <dbReference type="Proteomes" id="UP000295689"/>
    </source>
</evidence>
<dbReference type="Proteomes" id="UP000295689">
    <property type="component" value="Unassembled WGS sequence"/>
</dbReference>
<accession>A0A4R2B1N6</accession>
<keyword evidence="3" id="KW-1185">Reference proteome</keyword>
<proteinExistence type="predicted"/>
<dbReference type="PROSITE" id="PS50965">
    <property type="entry name" value="NERD"/>
    <property type="match status" value="1"/>
</dbReference>
<comment type="caution">
    <text evidence="2">The sequence shown here is derived from an EMBL/GenBank/DDBJ whole genome shotgun (WGS) entry which is preliminary data.</text>
</comment>
<reference evidence="2 3" key="1">
    <citation type="journal article" date="2015" name="Stand. Genomic Sci.">
        <title>Genomic Encyclopedia of Bacterial and Archaeal Type Strains, Phase III: the genomes of soil and plant-associated and newly described type strains.</title>
        <authorList>
            <person name="Whitman W.B."/>
            <person name="Woyke T."/>
            <person name="Klenk H.P."/>
            <person name="Zhou Y."/>
            <person name="Lilburn T.G."/>
            <person name="Beck B.J."/>
            <person name="De Vos P."/>
            <person name="Vandamme P."/>
            <person name="Eisen J.A."/>
            <person name="Garrity G."/>
            <person name="Hugenholtz P."/>
            <person name="Kyrpides N.C."/>
        </authorList>
    </citation>
    <scope>NUCLEOTIDE SEQUENCE [LARGE SCALE GENOMIC DNA]</scope>
    <source>
        <strain evidence="2 3">CV53</strain>
    </source>
</reference>
<dbReference type="InterPro" id="IPR011528">
    <property type="entry name" value="NERD"/>
</dbReference>
<dbReference type="AlphaFoldDB" id="A0A4R2B1N6"/>
<organism evidence="2 3">
    <name type="scientific">Mesobacillus foraminis</name>
    <dbReference type="NCBI Taxonomy" id="279826"/>
    <lineage>
        <taxon>Bacteria</taxon>
        <taxon>Bacillati</taxon>
        <taxon>Bacillota</taxon>
        <taxon>Bacilli</taxon>
        <taxon>Bacillales</taxon>
        <taxon>Bacillaceae</taxon>
        <taxon>Mesobacillus</taxon>
    </lineage>
</organism>
<feature type="domain" description="NERD" evidence="1">
    <location>
        <begin position="41"/>
        <end position="157"/>
    </location>
</feature>